<evidence type="ECO:0000256" key="6">
    <source>
        <dbReference type="SAM" id="MobiDB-lite"/>
    </source>
</evidence>
<dbReference type="PROSITE" id="PS00028">
    <property type="entry name" value="ZINC_FINGER_C2H2_1"/>
    <property type="match status" value="2"/>
</dbReference>
<protein>
    <recommendedName>
        <fullName evidence="7">C2H2-type domain-containing protein</fullName>
    </recommendedName>
</protein>
<evidence type="ECO:0000313" key="8">
    <source>
        <dbReference type="EnsemblMetazoa" id="GMOY005638-PA"/>
    </source>
</evidence>
<dbReference type="GO" id="GO:0005634">
    <property type="term" value="C:nucleus"/>
    <property type="evidence" value="ECO:0007669"/>
    <property type="project" value="TreeGrafter"/>
</dbReference>
<keyword evidence="1" id="KW-0479">Metal-binding</keyword>
<dbReference type="Gene3D" id="3.30.160.60">
    <property type="entry name" value="Classic Zinc Finger"/>
    <property type="match status" value="2"/>
</dbReference>
<feature type="compositionally biased region" description="Acidic residues" evidence="6">
    <location>
        <begin position="106"/>
        <end position="121"/>
    </location>
</feature>
<sequence length="556" mass="59192">MAVFLLNICKFNGCGITFPSLGDLIQHIEDTHIDYDPKVVEQKEQAQPACLPLSYVLRFISDDARKESPFLTNNAAGVELKRKLAIKHHSYSMSSSNRSNTPTGSEMDEDEMVVSESEDSNDSWTTEEFSSEFIMRYGSRHSGSGSNGTPGNEKPFACPVPGCKKRYKNVNGIKYHSKNGHKKDGKVRKGYKCHCGKSYKTAQGLKSHALVAHNSSPENVVSTQHVGSVLNTGGILLQRSTSPSQSLVASVLNATMQQHKKQQQQQHSQIVGNIHLAQICSNGNSNSASANKQQQQTQHITAANTPPPSNSNSPTVNNASVGSSGGGGSTICPSTDVVALNVAVADAGVESRSSSPFSGQLLATAIPNQHLNTISTNNCFYAALAPAQVAPPTIASATAAAAAVGSATAAATTCLPAISPTFIEHKYSANTFKEKFYANLRQHYSSSNNNKLKQLKTNNIVSSPCDNGNKKNAYRGKGGMLNSIDRKVVGGDGGGGDNSSFTEIGGNSINNDKSNKIPTFSNNGITSNGETAIAVCSMKKQLNENVKNNLYKKFIN</sequence>
<dbReference type="STRING" id="37546.A0A1B0FP11"/>
<evidence type="ECO:0000256" key="2">
    <source>
        <dbReference type="ARBA" id="ARBA00022737"/>
    </source>
</evidence>
<dbReference type="GO" id="GO:0008270">
    <property type="term" value="F:zinc ion binding"/>
    <property type="evidence" value="ECO:0007669"/>
    <property type="project" value="UniProtKB-KW"/>
</dbReference>
<dbReference type="InterPro" id="IPR051580">
    <property type="entry name" value="ZnF-Chromatin_assoc"/>
</dbReference>
<feature type="domain" description="C2H2-type" evidence="7">
    <location>
        <begin position="7"/>
        <end position="37"/>
    </location>
</feature>
<evidence type="ECO:0000313" key="9">
    <source>
        <dbReference type="Proteomes" id="UP000092444"/>
    </source>
</evidence>
<dbReference type="Proteomes" id="UP000092444">
    <property type="component" value="Unassembled WGS sequence"/>
</dbReference>
<keyword evidence="4" id="KW-0862">Zinc</keyword>
<keyword evidence="9" id="KW-1185">Reference proteome</keyword>
<evidence type="ECO:0000256" key="3">
    <source>
        <dbReference type="ARBA" id="ARBA00022771"/>
    </source>
</evidence>
<evidence type="ECO:0000259" key="7">
    <source>
        <dbReference type="PROSITE" id="PS50157"/>
    </source>
</evidence>
<feature type="region of interest" description="Disordered" evidence="6">
    <location>
        <begin position="91"/>
        <end position="125"/>
    </location>
</feature>
<dbReference type="PANTHER" id="PTHR23057">
    <property type="entry name" value="JUXTAPOSED WITH ANOTHER ZINC FINGER PROTEIN 1"/>
    <property type="match status" value="1"/>
</dbReference>
<organism evidence="8 9">
    <name type="scientific">Glossina morsitans morsitans</name>
    <name type="common">Savannah tsetse fly</name>
    <dbReference type="NCBI Taxonomy" id="37546"/>
    <lineage>
        <taxon>Eukaryota</taxon>
        <taxon>Metazoa</taxon>
        <taxon>Ecdysozoa</taxon>
        <taxon>Arthropoda</taxon>
        <taxon>Hexapoda</taxon>
        <taxon>Insecta</taxon>
        <taxon>Pterygota</taxon>
        <taxon>Neoptera</taxon>
        <taxon>Endopterygota</taxon>
        <taxon>Diptera</taxon>
        <taxon>Brachycera</taxon>
        <taxon>Muscomorpha</taxon>
        <taxon>Hippoboscoidea</taxon>
        <taxon>Glossinidae</taxon>
        <taxon>Glossina</taxon>
    </lineage>
</organism>
<keyword evidence="3 5" id="KW-0863">Zinc-finger</keyword>
<dbReference type="EnsemblMetazoa" id="GMOY005638-RA">
    <property type="protein sequence ID" value="GMOY005638-PA"/>
    <property type="gene ID" value="GMOY005638"/>
</dbReference>
<evidence type="ECO:0000256" key="4">
    <source>
        <dbReference type="ARBA" id="ARBA00022833"/>
    </source>
</evidence>
<keyword evidence="2" id="KW-0677">Repeat</keyword>
<accession>A0A1B0FP11</accession>
<feature type="region of interest" description="Disordered" evidence="6">
    <location>
        <begin position="282"/>
        <end position="327"/>
    </location>
</feature>
<dbReference type="VEuPathDB" id="VectorBase:GMOY005638"/>
<reference evidence="8" key="1">
    <citation type="submission" date="2020-05" db="UniProtKB">
        <authorList>
            <consortium name="EnsemblMetazoa"/>
        </authorList>
    </citation>
    <scope>IDENTIFICATION</scope>
    <source>
        <strain evidence="8">Yale</strain>
    </source>
</reference>
<dbReference type="SMART" id="SM00355">
    <property type="entry name" value="ZnF_C2H2"/>
    <property type="match status" value="3"/>
</dbReference>
<dbReference type="AlphaFoldDB" id="A0A1B0FP11"/>
<dbReference type="InterPro" id="IPR013087">
    <property type="entry name" value="Znf_C2H2_type"/>
</dbReference>
<dbReference type="PROSITE" id="PS50157">
    <property type="entry name" value="ZINC_FINGER_C2H2_2"/>
    <property type="match status" value="1"/>
</dbReference>
<feature type="compositionally biased region" description="Low complexity" evidence="6">
    <location>
        <begin position="282"/>
        <end position="322"/>
    </location>
</feature>
<dbReference type="PANTHER" id="PTHR23057:SF0">
    <property type="entry name" value="JUXTAPOSED WITH ANOTHER ZINC FINGER PROTEIN 1"/>
    <property type="match status" value="1"/>
</dbReference>
<dbReference type="InterPro" id="IPR036236">
    <property type="entry name" value="Znf_C2H2_sf"/>
</dbReference>
<evidence type="ECO:0000256" key="1">
    <source>
        <dbReference type="ARBA" id="ARBA00022723"/>
    </source>
</evidence>
<proteinExistence type="predicted"/>
<dbReference type="SUPFAM" id="SSF57667">
    <property type="entry name" value="beta-beta-alpha zinc fingers"/>
    <property type="match status" value="1"/>
</dbReference>
<evidence type="ECO:0000256" key="5">
    <source>
        <dbReference type="PROSITE-ProRule" id="PRU00042"/>
    </source>
</evidence>
<dbReference type="EMBL" id="CCAG010007645">
    <property type="status" value="NOT_ANNOTATED_CDS"/>
    <property type="molecule type" value="Genomic_DNA"/>
</dbReference>
<name>A0A1B0FP11_GLOMM</name>